<keyword evidence="4" id="KW-1185">Reference proteome</keyword>
<organism evidence="3 4">
    <name type="scientific">Pisum sativum</name>
    <name type="common">Garden pea</name>
    <name type="synonym">Lathyrus oleraceus</name>
    <dbReference type="NCBI Taxonomy" id="3888"/>
    <lineage>
        <taxon>Eukaryota</taxon>
        <taxon>Viridiplantae</taxon>
        <taxon>Streptophyta</taxon>
        <taxon>Embryophyta</taxon>
        <taxon>Tracheophyta</taxon>
        <taxon>Spermatophyta</taxon>
        <taxon>Magnoliopsida</taxon>
        <taxon>eudicotyledons</taxon>
        <taxon>Gunneridae</taxon>
        <taxon>Pentapetalae</taxon>
        <taxon>rosids</taxon>
        <taxon>fabids</taxon>
        <taxon>Fabales</taxon>
        <taxon>Fabaceae</taxon>
        <taxon>Papilionoideae</taxon>
        <taxon>50 kb inversion clade</taxon>
        <taxon>NPAAA clade</taxon>
        <taxon>Hologalegina</taxon>
        <taxon>IRL clade</taxon>
        <taxon>Fabeae</taxon>
        <taxon>Lathyrus</taxon>
    </lineage>
</organism>
<feature type="domain" description="Reverse transcriptase zinc-binding" evidence="2">
    <location>
        <begin position="139"/>
        <end position="213"/>
    </location>
</feature>
<comment type="caution">
    <text evidence="3">The sequence shown here is derived from an EMBL/GenBank/DDBJ whole genome shotgun (WGS) entry which is preliminary data.</text>
</comment>
<evidence type="ECO:0000313" key="3">
    <source>
        <dbReference type="EMBL" id="KAI5443664.1"/>
    </source>
</evidence>
<feature type="region of interest" description="Disordered" evidence="1">
    <location>
        <begin position="81"/>
        <end position="104"/>
    </location>
</feature>
<accession>A0A9D5BHF5</accession>
<dbReference type="InterPro" id="IPR026960">
    <property type="entry name" value="RVT-Znf"/>
</dbReference>
<evidence type="ECO:0000313" key="4">
    <source>
        <dbReference type="Proteomes" id="UP001058974"/>
    </source>
</evidence>
<feature type="compositionally biased region" description="Basic and acidic residues" evidence="1">
    <location>
        <begin position="81"/>
        <end position="97"/>
    </location>
</feature>
<sequence>MDSKCEKFVDRLWNNNAIMGYRKFDDMQGLDDLFWDISHQSIEQSCKKPRPLECHVSKTLERDMEVPYSYQDMEFSLEASKEHPILKRQSPQERNQDGRGSARSCDKFIKLNPKIGAKKQMLMQPDLDSAPKDVHVLQVEENTIQLLDRLWLTNVPILIFGWSLLLNHMPTRVALANRGIIHGNNNLLYPFCLIDDESISHLFAKCRMVTRVWEKIYLWLDISFYPQLDFSGTYFSSFLSSLKGRVNKTLRLLIWAKAMAWEGFLARNKRADAWCWTDWCVNPLPNVLELDEDVNYEDISLEKEIEKDKGEGGNNVEKNNFEGETIALNDDNVEKDYFESRMNALDEDINEGRVTDAIEE</sequence>
<dbReference type="Gramene" id="Psat01G0234900-T1">
    <property type="protein sequence ID" value="KAI5443664.1"/>
    <property type="gene ID" value="KIW84_012349"/>
</dbReference>
<dbReference type="EMBL" id="JAMSHJ010000001">
    <property type="protein sequence ID" value="KAI5443664.1"/>
    <property type="molecule type" value="Genomic_DNA"/>
</dbReference>
<evidence type="ECO:0000256" key="1">
    <source>
        <dbReference type="SAM" id="MobiDB-lite"/>
    </source>
</evidence>
<dbReference type="AlphaFoldDB" id="A0A9D5BHF5"/>
<name>A0A9D5BHF5_PEA</name>
<proteinExistence type="predicted"/>
<reference evidence="3 4" key="1">
    <citation type="journal article" date="2022" name="Nat. Genet.">
        <title>Improved pea reference genome and pan-genome highlight genomic features and evolutionary characteristics.</title>
        <authorList>
            <person name="Yang T."/>
            <person name="Liu R."/>
            <person name="Luo Y."/>
            <person name="Hu S."/>
            <person name="Wang D."/>
            <person name="Wang C."/>
            <person name="Pandey M.K."/>
            <person name="Ge S."/>
            <person name="Xu Q."/>
            <person name="Li N."/>
            <person name="Li G."/>
            <person name="Huang Y."/>
            <person name="Saxena R.K."/>
            <person name="Ji Y."/>
            <person name="Li M."/>
            <person name="Yan X."/>
            <person name="He Y."/>
            <person name="Liu Y."/>
            <person name="Wang X."/>
            <person name="Xiang C."/>
            <person name="Varshney R.K."/>
            <person name="Ding H."/>
            <person name="Gao S."/>
            <person name="Zong X."/>
        </authorList>
    </citation>
    <scope>NUCLEOTIDE SEQUENCE [LARGE SCALE GENOMIC DNA]</scope>
    <source>
        <strain evidence="3 4">cv. Zhongwan 6</strain>
    </source>
</reference>
<protein>
    <recommendedName>
        <fullName evidence="2">Reverse transcriptase zinc-binding domain-containing protein</fullName>
    </recommendedName>
</protein>
<evidence type="ECO:0000259" key="2">
    <source>
        <dbReference type="Pfam" id="PF13966"/>
    </source>
</evidence>
<gene>
    <name evidence="3" type="ORF">KIW84_012349</name>
</gene>
<dbReference type="Proteomes" id="UP001058974">
    <property type="component" value="Chromosome 1"/>
</dbReference>
<dbReference type="Pfam" id="PF13966">
    <property type="entry name" value="zf-RVT"/>
    <property type="match status" value="1"/>
</dbReference>